<reference evidence="2 3" key="1">
    <citation type="submission" date="2021-07" db="EMBL/GenBank/DDBJ databases">
        <title>The draft genome sequence of Sphingomicrobium sp. B8.</title>
        <authorList>
            <person name="Mu L."/>
        </authorList>
    </citation>
    <scope>NUCLEOTIDE SEQUENCE [LARGE SCALE GENOMIC DNA]</scope>
    <source>
        <strain evidence="2 3">B8</strain>
    </source>
</reference>
<organism evidence="2 3">
    <name type="scientific">Sphingomicrobium clamense</name>
    <dbReference type="NCBI Taxonomy" id="2851013"/>
    <lineage>
        <taxon>Bacteria</taxon>
        <taxon>Pseudomonadati</taxon>
        <taxon>Pseudomonadota</taxon>
        <taxon>Alphaproteobacteria</taxon>
        <taxon>Sphingomonadales</taxon>
        <taxon>Sphingomonadaceae</taxon>
        <taxon>Sphingomicrobium</taxon>
    </lineage>
</organism>
<dbReference type="EMBL" id="JAHVAH010000001">
    <property type="protein sequence ID" value="MBW0144680.1"/>
    <property type="molecule type" value="Genomic_DNA"/>
</dbReference>
<accession>A0ABS6V5Q3</accession>
<sequence>MPRQIPKTRSQRLAEIEAVIERCESVLENHDGRDTDLLRSRLSRARDELDALQQTPHNREREEIFGQLAHWSGNLDPLPQPRSLTPIERVRRPSRGS</sequence>
<gene>
    <name evidence="2" type="ORF">KTQ36_05150</name>
</gene>
<evidence type="ECO:0000256" key="1">
    <source>
        <dbReference type="SAM" id="MobiDB-lite"/>
    </source>
</evidence>
<comment type="caution">
    <text evidence="2">The sequence shown here is derived from an EMBL/GenBank/DDBJ whole genome shotgun (WGS) entry which is preliminary data.</text>
</comment>
<protein>
    <submittedName>
        <fullName evidence="2">Uncharacterized protein</fullName>
    </submittedName>
</protein>
<dbReference type="RefSeq" id="WP_218632647.1">
    <property type="nucleotide sequence ID" value="NZ_JAHVAH010000001.1"/>
</dbReference>
<dbReference type="Proteomes" id="UP000698028">
    <property type="component" value="Unassembled WGS sequence"/>
</dbReference>
<evidence type="ECO:0000313" key="3">
    <source>
        <dbReference type="Proteomes" id="UP000698028"/>
    </source>
</evidence>
<proteinExistence type="predicted"/>
<name>A0ABS6V5Q3_9SPHN</name>
<keyword evidence="3" id="KW-1185">Reference proteome</keyword>
<feature type="region of interest" description="Disordered" evidence="1">
    <location>
        <begin position="72"/>
        <end position="97"/>
    </location>
</feature>
<evidence type="ECO:0000313" key="2">
    <source>
        <dbReference type="EMBL" id="MBW0144680.1"/>
    </source>
</evidence>